<proteinExistence type="predicted"/>
<name>A0A814UYS5_9BILA</name>
<evidence type="ECO:0000313" key="2">
    <source>
        <dbReference type="EMBL" id="CAF1441959.1"/>
    </source>
</evidence>
<reference evidence="1" key="1">
    <citation type="submission" date="2021-02" db="EMBL/GenBank/DDBJ databases">
        <authorList>
            <person name="Nowell W R."/>
        </authorList>
    </citation>
    <scope>NUCLEOTIDE SEQUENCE</scope>
</reference>
<evidence type="ECO:0000313" key="1">
    <source>
        <dbReference type="EMBL" id="CAF1181064.1"/>
    </source>
</evidence>
<keyword evidence="4" id="KW-1185">Reference proteome</keyword>
<sequence length="67" mass="7556">MAEDLLSSTSTDQRPLKGIQYYKLSNELSSETSAAISDFIEGHINNNQLKQKINSLHTEYLQKISNV</sequence>
<dbReference type="EMBL" id="CAJNOL010001954">
    <property type="protein sequence ID" value="CAF1441959.1"/>
    <property type="molecule type" value="Genomic_DNA"/>
</dbReference>
<dbReference type="Proteomes" id="UP000663870">
    <property type="component" value="Unassembled WGS sequence"/>
</dbReference>
<gene>
    <name evidence="2" type="ORF">JXQ802_LOCUS37056</name>
    <name evidence="1" type="ORF">PYM288_LOCUS23809</name>
</gene>
<organism evidence="1 3">
    <name type="scientific">Rotaria sordida</name>
    <dbReference type="NCBI Taxonomy" id="392033"/>
    <lineage>
        <taxon>Eukaryota</taxon>
        <taxon>Metazoa</taxon>
        <taxon>Spiralia</taxon>
        <taxon>Gnathifera</taxon>
        <taxon>Rotifera</taxon>
        <taxon>Eurotatoria</taxon>
        <taxon>Bdelloidea</taxon>
        <taxon>Philodinida</taxon>
        <taxon>Philodinidae</taxon>
        <taxon>Rotaria</taxon>
    </lineage>
</organism>
<evidence type="ECO:0000313" key="4">
    <source>
        <dbReference type="Proteomes" id="UP000663870"/>
    </source>
</evidence>
<accession>A0A814UYS5</accession>
<protein>
    <submittedName>
        <fullName evidence="1">Uncharacterized protein</fullName>
    </submittedName>
</protein>
<evidence type="ECO:0000313" key="3">
    <source>
        <dbReference type="Proteomes" id="UP000663854"/>
    </source>
</evidence>
<dbReference type="EMBL" id="CAJNOH010001143">
    <property type="protein sequence ID" value="CAF1181064.1"/>
    <property type="molecule type" value="Genomic_DNA"/>
</dbReference>
<comment type="caution">
    <text evidence="1">The sequence shown here is derived from an EMBL/GenBank/DDBJ whole genome shotgun (WGS) entry which is preliminary data.</text>
</comment>
<dbReference type="Proteomes" id="UP000663854">
    <property type="component" value="Unassembled WGS sequence"/>
</dbReference>
<dbReference type="AlphaFoldDB" id="A0A814UYS5"/>